<gene>
    <name evidence="2" type="ORF">A3A57_02080</name>
</gene>
<dbReference type="InterPro" id="IPR052194">
    <property type="entry name" value="MESH1"/>
</dbReference>
<dbReference type="PANTHER" id="PTHR46246">
    <property type="entry name" value="GUANOSINE-3',5'-BIS(DIPHOSPHATE) 3'-PYROPHOSPHOHYDROLASE MESH1"/>
    <property type="match status" value="1"/>
</dbReference>
<dbReference type="InterPro" id="IPR003607">
    <property type="entry name" value="HD/PDEase_dom"/>
</dbReference>
<sequence length="195" mass="22194">MSKNTNLDLIFKALNFAARAHEGQKRKDKTDLAYIVHPIGAALLLMRAGADEAVIAAGLLHDVVEDCNVTLKELEKEFGREVATMVADVTEPGSSYSWEERKQHQIDYVKKMSRGSMMVKAADIIHNRWSLVSALEIEGPSILKNFHSPFSDYLKIDRKRYEELKNKWPTNPLLPELNQGIKQFEQALKLWSTKI</sequence>
<dbReference type="PANTHER" id="PTHR46246:SF1">
    <property type="entry name" value="GUANOSINE-3',5'-BIS(DIPHOSPHATE) 3'-PYROPHOSPHOHYDROLASE MESH1"/>
    <property type="match status" value="1"/>
</dbReference>
<dbReference type="GO" id="GO:0008893">
    <property type="term" value="F:guanosine-3',5'-bis(diphosphate) 3'-diphosphatase activity"/>
    <property type="evidence" value="ECO:0007669"/>
    <property type="project" value="TreeGrafter"/>
</dbReference>
<dbReference type="EMBL" id="MHDA01000046">
    <property type="protein sequence ID" value="OGY30612.1"/>
    <property type="molecule type" value="Genomic_DNA"/>
</dbReference>
<dbReference type="Pfam" id="PF13328">
    <property type="entry name" value="HD_4"/>
    <property type="match status" value="1"/>
</dbReference>
<evidence type="ECO:0000313" key="2">
    <source>
        <dbReference type="EMBL" id="OGY30612.1"/>
    </source>
</evidence>
<dbReference type="Proteomes" id="UP000179279">
    <property type="component" value="Unassembled WGS sequence"/>
</dbReference>
<dbReference type="SUPFAM" id="SSF109604">
    <property type="entry name" value="HD-domain/PDEase-like"/>
    <property type="match status" value="1"/>
</dbReference>
<evidence type="ECO:0000313" key="3">
    <source>
        <dbReference type="Proteomes" id="UP000179279"/>
    </source>
</evidence>
<organism evidence="2 3">
    <name type="scientific">Candidatus Woykebacteria bacterium RIFCSPLOWO2_01_FULL_41_12</name>
    <dbReference type="NCBI Taxonomy" id="1802604"/>
    <lineage>
        <taxon>Bacteria</taxon>
        <taxon>Candidatus Woykeibacteriota</taxon>
    </lineage>
</organism>
<dbReference type="AlphaFoldDB" id="A0A1G1WS89"/>
<reference evidence="2 3" key="1">
    <citation type="journal article" date="2016" name="Nat. Commun.">
        <title>Thousands of microbial genomes shed light on interconnected biogeochemical processes in an aquifer system.</title>
        <authorList>
            <person name="Anantharaman K."/>
            <person name="Brown C.T."/>
            <person name="Hug L.A."/>
            <person name="Sharon I."/>
            <person name="Castelle C.J."/>
            <person name="Probst A.J."/>
            <person name="Thomas B.C."/>
            <person name="Singh A."/>
            <person name="Wilkins M.J."/>
            <person name="Karaoz U."/>
            <person name="Brodie E.L."/>
            <person name="Williams K.H."/>
            <person name="Hubbard S.S."/>
            <person name="Banfield J.F."/>
        </authorList>
    </citation>
    <scope>NUCLEOTIDE SEQUENCE [LARGE SCALE GENOMIC DNA]</scope>
</reference>
<protein>
    <recommendedName>
        <fullName evidence="1">HD/PDEase domain-containing protein</fullName>
    </recommendedName>
</protein>
<accession>A0A1G1WS89</accession>
<proteinExistence type="predicted"/>
<feature type="domain" description="HD/PDEase" evidence="1">
    <location>
        <begin position="30"/>
        <end position="137"/>
    </location>
</feature>
<name>A0A1G1WS89_9BACT</name>
<dbReference type="Gene3D" id="1.10.3210.10">
    <property type="entry name" value="Hypothetical protein af1432"/>
    <property type="match status" value="1"/>
</dbReference>
<dbReference type="SMART" id="SM00471">
    <property type="entry name" value="HDc"/>
    <property type="match status" value="1"/>
</dbReference>
<comment type="caution">
    <text evidence="2">The sequence shown here is derived from an EMBL/GenBank/DDBJ whole genome shotgun (WGS) entry which is preliminary data.</text>
</comment>
<evidence type="ECO:0000259" key="1">
    <source>
        <dbReference type="SMART" id="SM00471"/>
    </source>
</evidence>